<keyword evidence="2" id="KW-1185">Reference proteome</keyword>
<dbReference type="InterPro" id="IPR011005">
    <property type="entry name" value="Dihydropteroate_synth-like_sf"/>
</dbReference>
<dbReference type="EMBL" id="WJBE01000017">
    <property type="protein sequence ID" value="MBC3900858.1"/>
    <property type="molecule type" value="Genomic_DNA"/>
</dbReference>
<accession>A0ABR6Z021</accession>
<dbReference type="SUPFAM" id="SSF51717">
    <property type="entry name" value="Dihydropteroate synthetase-like"/>
    <property type="match status" value="1"/>
</dbReference>
<name>A0ABR6Z021_9FIRM</name>
<proteinExistence type="predicted"/>
<keyword evidence="1" id="KW-0489">Methyltransferase</keyword>
<organism evidence="1 2">
    <name type="scientific">Acetobacterium malicum</name>
    <dbReference type="NCBI Taxonomy" id="52692"/>
    <lineage>
        <taxon>Bacteria</taxon>
        <taxon>Bacillati</taxon>
        <taxon>Bacillota</taxon>
        <taxon>Clostridia</taxon>
        <taxon>Eubacteriales</taxon>
        <taxon>Eubacteriaceae</taxon>
        <taxon>Acetobacterium</taxon>
    </lineage>
</organism>
<sequence length="71" mass="7693">MIIIGEKINGAIPSTAKAIAAKDGEFIKNLAKIQTEAGVDYIDVCASVDDDIELETMKWLIDLVQEVTDTP</sequence>
<comment type="caution">
    <text evidence="1">The sequence shown here is derived from an EMBL/GenBank/DDBJ whole genome shotgun (WGS) entry which is preliminary data.</text>
</comment>
<evidence type="ECO:0000313" key="2">
    <source>
        <dbReference type="Proteomes" id="UP000622405"/>
    </source>
</evidence>
<dbReference type="Gene3D" id="3.20.20.20">
    <property type="entry name" value="Dihydropteroate synthase-like"/>
    <property type="match status" value="1"/>
</dbReference>
<gene>
    <name evidence="1" type="ORF">GH811_14680</name>
</gene>
<protein>
    <submittedName>
        <fullName evidence="1">Methyltetrahydrofolate cobalamin methyltransferase</fullName>
    </submittedName>
</protein>
<dbReference type="GO" id="GO:0008168">
    <property type="term" value="F:methyltransferase activity"/>
    <property type="evidence" value="ECO:0007669"/>
    <property type="project" value="UniProtKB-KW"/>
</dbReference>
<dbReference type="GO" id="GO:0032259">
    <property type="term" value="P:methylation"/>
    <property type="evidence" value="ECO:0007669"/>
    <property type="project" value="UniProtKB-KW"/>
</dbReference>
<feature type="non-terminal residue" evidence="1">
    <location>
        <position position="71"/>
    </location>
</feature>
<dbReference type="Proteomes" id="UP000622405">
    <property type="component" value="Unassembled WGS sequence"/>
</dbReference>
<reference evidence="1 2" key="1">
    <citation type="journal article" date="2020" name="mSystems">
        <title>Defining Genomic and Predicted Metabolic Features of the Acetobacterium Genus.</title>
        <authorList>
            <person name="Ross D.E."/>
            <person name="Marshall C.W."/>
            <person name="Gulliver D."/>
            <person name="May H.D."/>
            <person name="Norman R.S."/>
        </authorList>
    </citation>
    <scope>NUCLEOTIDE SEQUENCE [LARGE SCALE GENOMIC DNA]</scope>
    <source>
        <strain evidence="1 2">DSM 4132</strain>
    </source>
</reference>
<keyword evidence="1" id="KW-0808">Transferase</keyword>
<evidence type="ECO:0000313" key="1">
    <source>
        <dbReference type="EMBL" id="MBC3900858.1"/>
    </source>
</evidence>